<dbReference type="OrthoDB" id="9781481at2"/>
<dbReference type="Gene3D" id="3.40.50.300">
    <property type="entry name" value="P-loop containing nucleotide triphosphate hydrolases"/>
    <property type="match status" value="1"/>
</dbReference>
<dbReference type="SMART" id="SM00382">
    <property type="entry name" value="AAA"/>
    <property type="match status" value="1"/>
</dbReference>
<dbReference type="Proteomes" id="UP000280444">
    <property type="component" value="Unassembled WGS sequence"/>
</dbReference>
<dbReference type="InterPro" id="IPR052934">
    <property type="entry name" value="Methyl-DNA_Rec/Restrict_Enz"/>
</dbReference>
<dbReference type="GO" id="GO:0005524">
    <property type="term" value="F:ATP binding"/>
    <property type="evidence" value="ECO:0007669"/>
    <property type="project" value="InterPro"/>
</dbReference>
<dbReference type="AlphaFoldDB" id="A0A3P1SFG9"/>
<evidence type="ECO:0000313" key="3">
    <source>
        <dbReference type="Proteomes" id="UP000280444"/>
    </source>
</evidence>
<dbReference type="InterPro" id="IPR015947">
    <property type="entry name" value="PUA-like_sf"/>
</dbReference>
<dbReference type="PANTHER" id="PTHR37291:SF1">
    <property type="entry name" value="TYPE IV METHYL-DIRECTED RESTRICTION ENZYME ECOKMCRB SUBUNIT"/>
    <property type="match status" value="1"/>
</dbReference>
<accession>A0A3P1SFG9</accession>
<gene>
    <name evidence="2" type="ORF">EII11_03180</name>
</gene>
<protein>
    <submittedName>
        <fullName evidence="2">Restriction endonuclease</fullName>
    </submittedName>
</protein>
<reference evidence="2 3" key="1">
    <citation type="submission" date="2018-11" db="EMBL/GenBank/DDBJ databases">
        <title>Genomes From Bacteria Associated with the Canine Oral Cavity: a Test Case for Automated Genome-Based Taxonomic Assignment.</title>
        <authorList>
            <person name="Coil D.A."/>
            <person name="Jospin G."/>
            <person name="Darling A.E."/>
            <person name="Wallis C."/>
            <person name="Davis I.J."/>
            <person name="Harris S."/>
            <person name="Eisen J.A."/>
            <person name="Holcombe L.J."/>
            <person name="O'Flynn C."/>
        </authorList>
    </citation>
    <scope>NUCLEOTIDE SEQUENCE [LARGE SCALE GENOMIC DNA]</scope>
    <source>
        <strain evidence="2 3">OH770</strain>
    </source>
</reference>
<dbReference type="EMBL" id="RQZF01000002">
    <property type="protein sequence ID" value="RRC96043.1"/>
    <property type="molecule type" value="Genomic_DNA"/>
</dbReference>
<keyword evidence="2" id="KW-0540">Nuclease</keyword>
<name>A0A3P1SFG9_9ACTO</name>
<dbReference type="SUPFAM" id="SSF88697">
    <property type="entry name" value="PUA domain-like"/>
    <property type="match status" value="1"/>
</dbReference>
<keyword evidence="3" id="KW-1185">Reference proteome</keyword>
<dbReference type="InterPro" id="IPR011704">
    <property type="entry name" value="ATPase_dyneun-rel_AAA"/>
</dbReference>
<comment type="caution">
    <text evidence="2">The sequence shown here is derived from an EMBL/GenBank/DDBJ whole genome shotgun (WGS) entry which is preliminary data.</text>
</comment>
<proteinExistence type="predicted"/>
<dbReference type="InterPro" id="IPR027417">
    <property type="entry name" value="P-loop_NTPase"/>
</dbReference>
<dbReference type="GO" id="GO:0016887">
    <property type="term" value="F:ATP hydrolysis activity"/>
    <property type="evidence" value="ECO:0007669"/>
    <property type="project" value="InterPro"/>
</dbReference>
<keyword evidence="2" id="KW-0255">Endonuclease</keyword>
<evidence type="ECO:0000259" key="1">
    <source>
        <dbReference type="SMART" id="SM00382"/>
    </source>
</evidence>
<feature type="domain" description="AAA+ ATPase" evidence="1">
    <location>
        <begin position="401"/>
        <end position="560"/>
    </location>
</feature>
<organism evidence="2 3">
    <name type="scientific">Schaalia canis</name>
    <dbReference type="NCBI Taxonomy" id="100469"/>
    <lineage>
        <taxon>Bacteria</taxon>
        <taxon>Bacillati</taxon>
        <taxon>Actinomycetota</taxon>
        <taxon>Actinomycetes</taxon>
        <taxon>Actinomycetales</taxon>
        <taxon>Actinomycetaceae</taxon>
        <taxon>Schaalia</taxon>
    </lineage>
</organism>
<dbReference type="Gene3D" id="3.10.590.10">
    <property type="entry name" value="ph1033 like domains"/>
    <property type="match status" value="1"/>
</dbReference>
<dbReference type="Pfam" id="PF07728">
    <property type="entry name" value="AAA_5"/>
    <property type="match status" value="1"/>
</dbReference>
<evidence type="ECO:0000313" key="2">
    <source>
        <dbReference type="EMBL" id="RRC96043.1"/>
    </source>
</evidence>
<dbReference type="InterPro" id="IPR003593">
    <property type="entry name" value="AAA+_ATPase"/>
</dbReference>
<dbReference type="PANTHER" id="PTHR37291">
    <property type="entry name" value="5-METHYLCYTOSINE-SPECIFIC RESTRICTION ENZYME B"/>
    <property type="match status" value="1"/>
</dbReference>
<sequence>MLASAMNKKSGLLGGGGFLGRAALIDLARLEPEPVRQMFLILFDESEDFFVRVEGFKQSANRLLNENSSRKLNSHQDERAITAYLALRYPDRYGYYKFEEFEYLSELFDTTPRVVSGAYRNNLVVYREAYAEISSAMREHPVLSQLVEQYRTEDHYADSKCMILAQDFLSHLYAPIKRARAAERRNKRVSEEESKHTRQRSGILELASQDLELVHSDKNPAHPASSPSLPQPVNYLWMNCNPKIWSLQSMALGAQQSYTLYNDNGNRRQIFANFEKVQPGDVVIGYESTPVKKIVALLRISKASDGQRIVFEKVEGLTTPIPLADVKDYMVAHQVEGAPNMQGSLFNLGKDHYDYLLDMIRKLNPAPASSETLPTYTRADFLAEVFMAERDYDRLARRLKQQKNLILQGSPGVGKTFAARRLAFSLMGVKDEDRVQFVQFHQSYSYEDFVMGYKPTADGGFELKEGIFYRFCRSAANQPDLDFYFIIDEINRAPLSKVFGELLSAIEADYRGIPVTLQYNGLPFDVPENLHIIGMMNTADRSLAIIDYALRRRFGFHAMHPGFDNAQFQAHIRTLNPVPAVHQVISQVRALNSVISQDATLGPGFQIGHSYFCSGRTVTTLDQDTVSDIVECDLIPLLEEYWFDEPDSVKTWAQRLRDAAAVK</sequence>
<keyword evidence="2" id="KW-0378">Hydrolase</keyword>
<dbReference type="CDD" id="cd00009">
    <property type="entry name" value="AAA"/>
    <property type="match status" value="1"/>
</dbReference>
<dbReference type="GO" id="GO:0004519">
    <property type="term" value="F:endonuclease activity"/>
    <property type="evidence" value="ECO:0007669"/>
    <property type="project" value="UniProtKB-KW"/>
</dbReference>
<dbReference type="SUPFAM" id="SSF52540">
    <property type="entry name" value="P-loop containing nucleoside triphosphate hydrolases"/>
    <property type="match status" value="1"/>
</dbReference>